<evidence type="ECO:0000313" key="2">
    <source>
        <dbReference type="EnsemblMetazoa" id="ADIR003724-PA"/>
    </source>
</evidence>
<dbReference type="AlphaFoldDB" id="A0A182N7V0"/>
<feature type="compositionally biased region" description="Polar residues" evidence="1">
    <location>
        <begin position="31"/>
        <end position="50"/>
    </location>
</feature>
<feature type="region of interest" description="Disordered" evidence="1">
    <location>
        <begin position="202"/>
        <end position="267"/>
    </location>
</feature>
<dbReference type="VEuPathDB" id="VectorBase:ADIR003724"/>
<name>A0A182N7V0_9DIPT</name>
<keyword evidence="3" id="KW-1185">Reference proteome</keyword>
<feature type="compositionally biased region" description="Polar residues" evidence="1">
    <location>
        <begin position="1"/>
        <end position="21"/>
    </location>
</feature>
<evidence type="ECO:0000313" key="3">
    <source>
        <dbReference type="Proteomes" id="UP000075884"/>
    </source>
</evidence>
<dbReference type="PANTHER" id="PTHR34756">
    <property type="entry name" value="CELL DIVISION CYCLE-ASSOCIATED PROTEIN 3"/>
    <property type="match status" value="1"/>
</dbReference>
<dbReference type="InterPro" id="IPR038832">
    <property type="entry name" value="CDCA3"/>
</dbReference>
<dbReference type="Proteomes" id="UP000075884">
    <property type="component" value="Unassembled WGS sequence"/>
</dbReference>
<dbReference type="EnsemblMetazoa" id="ADIR003724-RA">
    <property type="protein sequence ID" value="ADIR003724-PA"/>
    <property type="gene ID" value="ADIR003724"/>
</dbReference>
<accession>A0A182N7V0</accession>
<dbReference type="PANTHER" id="PTHR34756:SF1">
    <property type="entry name" value="CELL DIVISION CYCLE-ASSOCIATED PROTEIN 3"/>
    <property type="match status" value="1"/>
</dbReference>
<reference evidence="3" key="1">
    <citation type="submission" date="2013-03" db="EMBL/GenBank/DDBJ databases">
        <title>The Genome Sequence of Anopheles dirus WRAIR2.</title>
        <authorList>
            <consortium name="The Broad Institute Genomics Platform"/>
            <person name="Neafsey D.E."/>
            <person name="Walton C."/>
            <person name="Walker B."/>
            <person name="Young S.K."/>
            <person name="Zeng Q."/>
            <person name="Gargeya S."/>
            <person name="Fitzgerald M."/>
            <person name="Haas B."/>
            <person name="Abouelleil A."/>
            <person name="Allen A.W."/>
            <person name="Alvarado L."/>
            <person name="Arachchi H.M."/>
            <person name="Berlin A.M."/>
            <person name="Chapman S.B."/>
            <person name="Gainer-Dewar J."/>
            <person name="Goldberg J."/>
            <person name="Griggs A."/>
            <person name="Gujja S."/>
            <person name="Hansen M."/>
            <person name="Howarth C."/>
            <person name="Imamovic A."/>
            <person name="Ireland A."/>
            <person name="Larimer J."/>
            <person name="McCowan C."/>
            <person name="Murphy C."/>
            <person name="Pearson M."/>
            <person name="Poon T.W."/>
            <person name="Priest M."/>
            <person name="Roberts A."/>
            <person name="Saif S."/>
            <person name="Shea T."/>
            <person name="Sisk P."/>
            <person name="Sykes S."/>
            <person name="Wortman J."/>
            <person name="Nusbaum C."/>
            <person name="Birren B."/>
        </authorList>
    </citation>
    <scope>NUCLEOTIDE SEQUENCE [LARGE SCALE GENOMIC DNA]</scope>
    <source>
        <strain evidence="3">WRAIR2</strain>
    </source>
</reference>
<protein>
    <submittedName>
        <fullName evidence="2">Uncharacterized protein</fullName>
    </submittedName>
</protein>
<feature type="compositionally biased region" description="Basic and acidic residues" evidence="1">
    <location>
        <begin position="242"/>
        <end position="255"/>
    </location>
</feature>
<dbReference type="STRING" id="7168.A0A182N7V0"/>
<sequence>MGSLNSKVSPSGESTLEQSNGPFLDPRSPTLHINRSPISQEGSVSRTSITKVKDLTTVLTEPAEHSLHTPNHLLPKRFQSIIDPRSPSTFTRTPLVVEPEEVADCSLTNVVSSLQYEECSIAHEADNQDASFKDCDDGTEVPDLCDLRIEYDAKAPIVVPATDEKEITIFEDADVVPCPGIDPRSPSIAIARTPMVLVARDEEDEDPEAQVAALQTQEEDPKAKVEKQQRTPQQDNMPMDNRNLRGEQTPKKDKLTPNSIRAGNRTPLGCMTNIGSATNNIRKMALIGQIKQGMVTDEQKLLPRGGNTGSAELSTSAKQTNRNSRIPKLRMS</sequence>
<feature type="compositionally biased region" description="Polar residues" evidence="1">
    <location>
        <begin position="309"/>
        <end position="324"/>
    </location>
</feature>
<organism evidence="2 3">
    <name type="scientific">Anopheles dirus</name>
    <dbReference type="NCBI Taxonomy" id="7168"/>
    <lineage>
        <taxon>Eukaryota</taxon>
        <taxon>Metazoa</taxon>
        <taxon>Ecdysozoa</taxon>
        <taxon>Arthropoda</taxon>
        <taxon>Hexapoda</taxon>
        <taxon>Insecta</taxon>
        <taxon>Pterygota</taxon>
        <taxon>Neoptera</taxon>
        <taxon>Endopterygota</taxon>
        <taxon>Diptera</taxon>
        <taxon>Nematocera</taxon>
        <taxon>Culicoidea</taxon>
        <taxon>Culicidae</taxon>
        <taxon>Anophelinae</taxon>
        <taxon>Anopheles</taxon>
    </lineage>
</organism>
<proteinExistence type="predicted"/>
<reference evidence="2" key="2">
    <citation type="submission" date="2020-05" db="UniProtKB">
        <authorList>
            <consortium name="EnsemblMetazoa"/>
        </authorList>
    </citation>
    <scope>IDENTIFICATION</scope>
    <source>
        <strain evidence="2">WRAIR2</strain>
    </source>
</reference>
<evidence type="ECO:0000256" key="1">
    <source>
        <dbReference type="SAM" id="MobiDB-lite"/>
    </source>
</evidence>
<feature type="region of interest" description="Disordered" evidence="1">
    <location>
        <begin position="1"/>
        <end position="50"/>
    </location>
</feature>
<feature type="region of interest" description="Disordered" evidence="1">
    <location>
        <begin position="300"/>
        <end position="332"/>
    </location>
</feature>
<feature type="compositionally biased region" description="Basic and acidic residues" evidence="1">
    <location>
        <begin position="219"/>
        <end position="229"/>
    </location>
</feature>